<dbReference type="Pfam" id="PF14155">
    <property type="entry name" value="DUF4307"/>
    <property type="match status" value="1"/>
</dbReference>
<gene>
    <name evidence="2" type="ORF">FHX41_1218</name>
</gene>
<evidence type="ECO:0000313" key="3">
    <source>
        <dbReference type="Proteomes" id="UP000316706"/>
    </source>
</evidence>
<accession>A0A543IAP3</accession>
<dbReference type="OrthoDB" id="3477115at2"/>
<keyword evidence="1" id="KW-0472">Membrane</keyword>
<evidence type="ECO:0000313" key="2">
    <source>
        <dbReference type="EMBL" id="TQM67601.1"/>
    </source>
</evidence>
<dbReference type="RefSeq" id="WP_141966570.1">
    <property type="nucleotide sequence ID" value="NZ_VFPO01000001.1"/>
</dbReference>
<keyword evidence="1" id="KW-0812">Transmembrane</keyword>
<keyword evidence="3" id="KW-1185">Reference proteome</keyword>
<keyword evidence="1" id="KW-1133">Transmembrane helix</keyword>
<dbReference type="AlphaFoldDB" id="A0A543IAP3"/>
<protein>
    <submittedName>
        <fullName evidence="2">Uncharacterized protein DUF4307</fullName>
    </submittedName>
</protein>
<feature type="transmembrane region" description="Helical" evidence="1">
    <location>
        <begin position="20"/>
        <end position="40"/>
    </location>
</feature>
<evidence type="ECO:0000256" key="1">
    <source>
        <dbReference type="SAM" id="Phobius"/>
    </source>
</evidence>
<comment type="caution">
    <text evidence="2">The sequence shown here is derived from an EMBL/GenBank/DDBJ whole genome shotgun (WGS) entry which is preliminary data.</text>
</comment>
<dbReference type="InterPro" id="IPR025443">
    <property type="entry name" value="DUF4307"/>
</dbReference>
<reference evidence="2 3" key="1">
    <citation type="submission" date="2019-06" db="EMBL/GenBank/DDBJ databases">
        <title>Sequencing the genomes of 1000 actinobacteria strains.</title>
        <authorList>
            <person name="Klenk H.-P."/>
        </authorList>
    </citation>
    <scope>NUCLEOTIDE SEQUENCE [LARGE SCALE GENOMIC DNA]</scope>
    <source>
        <strain evidence="2 3">DSM 45043</strain>
    </source>
</reference>
<dbReference type="Proteomes" id="UP000316706">
    <property type="component" value="Unassembled WGS sequence"/>
</dbReference>
<proteinExistence type="predicted"/>
<name>A0A543IAP3_9ACTN</name>
<sequence length="127" mass="13507">MTTSVSKPAGPSEDRRRPLGLVVIGVLVALASVGFGVIYMNAGRTPGIMAETVAFDIADTSVKITYLVAKGEDDEVRCTVDAFDPDFEILAEKEVVLPVGTSKVRDTETLTTPRRATGARIHGCRAV</sequence>
<organism evidence="2 3">
    <name type="scientific">Actinomadura hallensis</name>
    <dbReference type="NCBI Taxonomy" id="337895"/>
    <lineage>
        <taxon>Bacteria</taxon>
        <taxon>Bacillati</taxon>
        <taxon>Actinomycetota</taxon>
        <taxon>Actinomycetes</taxon>
        <taxon>Streptosporangiales</taxon>
        <taxon>Thermomonosporaceae</taxon>
        <taxon>Actinomadura</taxon>
    </lineage>
</organism>
<dbReference type="EMBL" id="VFPO01000001">
    <property type="protein sequence ID" value="TQM67601.1"/>
    <property type="molecule type" value="Genomic_DNA"/>
</dbReference>